<name>A0ABS4BEE9_9HYPH</name>
<protein>
    <submittedName>
        <fullName evidence="3">AsmA family protein</fullName>
    </submittedName>
</protein>
<reference evidence="3 4" key="1">
    <citation type="submission" date="2021-04" db="EMBL/GenBank/DDBJ databases">
        <title>Whole genome sequence of Jiella sp. KSK16Y-1.</title>
        <authorList>
            <person name="Tuo L."/>
        </authorList>
    </citation>
    <scope>NUCLEOTIDE SEQUENCE [LARGE SCALE GENOMIC DNA]</scope>
    <source>
        <strain evidence="3 4">KSK16Y-1</strain>
    </source>
</reference>
<dbReference type="PANTHER" id="PTHR30441:SF4">
    <property type="entry name" value="PROTEIN ASMA"/>
    <property type="match status" value="1"/>
</dbReference>
<dbReference type="RefSeq" id="WP_209593299.1">
    <property type="nucleotide sequence ID" value="NZ_JAGJCF010000002.1"/>
</dbReference>
<dbReference type="Proteomes" id="UP000678276">
    <property type="component" value="Unassembled WGS sequence"/>
</dbReference>
<keyword evidence="1" id="KW-0472">Membrane</keyword>
<dbReference type="PANTHER" id="PTHR30441">
    <property type="entry name" value="DUF748 DOMAIN-CONTAINING PROTEIN"/>
    <property type="match status" value="1"/>
</dbReference>
<comment type="caution">
    <text evidence="3">The sequence shown here is derived from an EMBL/GenBank/DDBJ whole genome shotgun (WGS) entry which is preliminary data.</text>
</comment>
<sequence length="613" mass="64754">MRPDWPAPTTQADLPGKPRRRALWRWLTVGVGSALAVFVLLAALLPGLVLGSDAARALVVDRLEALTGQHVSIDGRIDFAVLPRARLSLDHVRFGDGEFTIDTLVANFSLLDVFSGDGDISRLVLVRPEWRVSEAEPQSESVLPGTGGSLLAGLHSLLSRMQGIHDVEIRDGLFRPTGQRFAQRRGVSNANVKIAQSGSADRLSVSGSFVWNGQPTTVDLDVEADRPLRQGGQSNVDFSLDSPALAAKFSGVVQLQNFRQAQGRLSLVTQSFSRGIEWLFAPETQIPELGAVDLAGDLFLEGGNAELRQADLRIGGSEGRGAMEARFEGDTPVIGGTLAFNDLNLTPIARSIAPYPRNALDFERPLGVDFATAIQMEIRLSASELTLGTVPFQDVAAVISAANGVAKLDVGDATLFGGRAQAAITVDGRASEPRVEGWVNASGIDAAPLMSVLSIRSIALTGTSTIRAKLEAPAENWHAILSGLDVTAHLEANNGAISGFDPSVFAEPGARPLRAGTQDGSIPFSALDAEITLNGTTIDFDRMTLANDGGKLSASGRYFAQTNDIDVAGNFEALTAALASTAPSPAAAPKRIEFTMRGEWPDPAVTTAPSAVE</sequence>
<evidence type="ECO:0000259" key="2">
    <source>
        <dbReference type="Pfam" id="PF05170"/>
    </source>
</evidence>
<dbReference type="EMBL" id="JAGJCF010000002">
    <property type="protein sequence ID" value="MBP0614902.1"/>
    <property type="molecule type" value="Genomic_DNA"/>
</dbReference>
<feature type="domain" description="AsmA" evidence="2">
    <location>
        <begin position="369"/>
        <end position="534"/>
    </location>
</feature>
<organism evidence="3 4">
    <name type="scientific">Jiella mangrovi</name>
    <dbReference type="NCBI Taxonomy" id="2821407"/>
    <lineage>
        <taxon>Bacteria</taxon>
        <taxon>Pseudomonadati</taxon>
        <taxon>Pseudomonadota</taxon>
        <taxon>Alphaproteobacteria</taxon>
        <taxon>Hyphomicrobiales</taxon>
        <taxon>Aurantimonadaceae</taxon>
        <taxon>Jiella</taxon>
    </lineage>
</organism>
<accession>A0ABS4BEE9</accession>
<evidence type="ECO:0000313" key="4">
    <source>
        <dbReference type="Proteomes" id="UP000678276"/>
    </source>
</evidence>
<dbReference type="InterPro" id="IPR007844">
    <property type="entry name" value="AsmA"/>
</dbReference>
<evidence type="ECO:0000313" key="3">
    <source>
        <dbReference type="EMBL" id="MBP0614902.1"/>
    </source>
</evidence>
<dbReference type="InterPro" id="IPR052894">
    <property type="entry name" value="AsmA-related"/>
</dbReference>
<dbReference type="Pfam" id="PF05170">
    <property type="entry name" value="AsmA"/>
    <property type="match status" value="1"/>
</dbReference>
<keyword evidence="1" id="KW-1133">Transmembrane helix</keyword>
<proteinExistence type="predicted"/>
<keyword evidence="4" id="KW-1185">Reference proteome</keyword>
<evidence type="ECO:0000256" key="1">
    <source>
        <dbReference type="SAM" id="Phobius"/>
    </source>
</evidence>
<feature type="transmembrane region" description="Helical" evidence="1">
    <location>
        <begin position="26"/>
        <end position="49"/>
    </location>
</feature>
<gene>
    <name evidence="3" type="ORF">J6595_04835</name>
</gene>
<keyword evidence="1" id="KW-0812">Transmembrane</keyword>